<evidence type="ECO:0000259" key="2">
    <source>
        <dbReference type="Pfam" id="PF07969"/>
    </source>
</evidence>
<reference evidence="4 5" key="1">
    <citation type="submission" date="2016-10" db="EMBL/GenBank/DDBJ databases">
        <authorList>
            <person name="de Groot N.N."/>
        </authorList>
    </citation>
    <scope>NUCLEOTIDE SEQUENCE [LARGE SCALE GENOMIC DNA]</scope>
    <source>
        <strain evidence="4 5">CPCC 202808</strain>
    </source>
</reference>
<evidence type="ECO:0000313" key="4">
    <source>
        <dbReference type="EMBL" id="SFG15651.1"/>
    </source>
</evidence>
<feature type="region of interest" description="Disordered" evidence="1">
    <location>
        <begin position="10"/>
        <end position="34"/>
    </location>
</feature>
<evidence type="ECO:0000256" key="1">
    <source>
        <dbReference type="SAM" id="MobiDB-lite"/>
    </source>
</evidence>
<feature type="domain" description="Amidohydrolase 3" evidence="2">
    <location>
        <begin position="59"/>
        <end position="512"/>
    </location>
</feature>
<evidence type="ECO:0000313" key="3">
    <source>
        <dbReference type="EMBL" id="NYH83602.1"/>
    </source>
</evidence>
<protein>
    <submittedName>
        <fullName evidence="4">N-acyl-D-amino-acid deacylase</fullName>
        <ecNumber evidence="3">3.5.1.81</ecNumber>
    </submittedName>
</protein>
<dbReference type="RefSeq" id="WP_202818000.1">
    <property type="nucleotide sequence ID" value="NZ_FOOI01000004.1"/>
</dbReference>
<accession>A0A1I2PQE7</accession>
<dbReference type="EC" id="3.5.1.81" evidence="3"/>
<keyword evidence="3" id="KW-0378">Hydrolase</keyword>
<dbReference type="EMBL" id="FOOI01000004">
    <property type="protein sequence ID" value="SFG15651.1"/>
    <property type="molecule type" value="Genomic_DNA"/>
</dbReference>
<dbReference type="Proteomes" id="UP000199052">
    <property type="component" value="Unassembled WGS sequence"/>
</dbReference>
<dbReference type="InterPro" id="IPR011059">
    <property type="entry name" value="Metal-dep_hydrolase_composite"/>
</dbReference>
<dbReference type="GO" id="GO:0047420">
    <property type="term" value="F:N-acyl-D-amino-acid deacylase activity"/>
    <property type="evidence" value="ECO:0007669"/>
    <property type="project" value="UniProtKB-EC"/>
</dbReference>
<dbReference type="Gene3D" id="2.30.40.10">
    <property type="entry name" value="Urease, subunit C, domain 1"/>
    <property type="match status" value="1"/>
</dbReference>
<evidence type="ECO:0000313" key="6">
    <source>
        <dbReference type="Proteomes" id="UP000533017"/>
    </source>
</evidence>
<organism evidence="4 5">
    <name type="scientific">Actinopolymorpha cephalotaxi</name>
    <dbReference type="NCBI Taxonomy" id="504797"/>
    <lineage>
        <taxon>Bacteria</taxon>
        <taxon>Bacillati</taxon>
        <taxon>Actinomycetota</taxon>
        <taxon>Actinomycetes</taxon>
        <taxon>Propionibacteriales</taxon>
        <taxon>Actinopolymorphaceae</taxon>
        <taxon>Actinopolymorpha</taxon>
    </lineage>
</organism>
<dbReference type="Pfam" id="PF07969">
    <property type="entry name" value="Amidohydro_3"/>
    <property type="match status" value="1"/>
</dbReference>
<dbReference type="InterPro" id="IPR032466">
    <property type="entry name" value="Metal_Hydrolase"/>
</dbReference>
<gene>
    <name evidence="3" type="ORF">FHR37_002453</name>
    <name evidence="4" type="ORF">SAMN05421678_104146</name>
</gene>
<proteinExistence type="predicted"/>
<keyword evidence="6" id="KW-1185">Reference proteome</keyword>
<dbReference type="SUPFAM" id="SSF51338">
    <property type="entry name" value="Composite domain of metallo-dependent hydrolases"/>
    <property type="match status" value="1"/>
</dbReference>
<dbReference type="PANTHER" id="PTHR11647">
    <property type="entry name" value="HYDRANTOINASE/DIHYDROPYRIMIDINASE FAMILY MEMBER"/>
    <property type="match status" value="1"/>
</dbReference>
<evidence type="ECO:0000313" key="5">
    <source>
        <dbReference type="Proteomes" id="UP000199052"/>
    </source>
</evidence>
<dbReference type="PANTHER" id="PTHR11647:SF1">
    <property type="entry name" value="COLLAPSIN RESPONSE MEDIATOR PROTEIN"/>
    <property type="match status" value="1"/>
</dbReference>
<dbReference type="InterPro" id="IPR013108">
    <property type="entry name" value="Amidohydro_3"/>
</dbReference>
<sequence length="534" mass="56532">MSGYDILLTGGTVVDGTDPGGHTGDGGTGGRPRRADVAIRDGRIAAVGDLGDDVSARTVLDVTGRYVLPGFVDSHVHADAVLTRPDVQEAMLRQGVTSVVLGQDGLSFAPGSAETVAYVARYFAAVDGTPPPELAAGCTVAQLLDFYDRRTPVNVSYLVPLGTVRHEVLGPDDHPAGDRLPELVRLVEQGLDEGAVGVSTGLEYVPGVFADFDELAALCRVAARVGVPYVSHLRSYDGGHAPGMVEARDLGRTTGVPIHVSHLRGRAEPLLAHLADCAADGVDATFDVYPHIYGNTILAMKALPPQVQGGGVEATLRRLGDPAVRAELRANWFPRVSHDLAPAILGYVAGEKFRWAEGRTLAQACAETGLDLPDLLCDLLLDSNLAVGAIIPAPGGDESDLRAMLRDDRHVGCSDAIYLGGHPHPRGWGAFARFLGRHTRELGDWTWPQAAWHLAGHPARRFQLADRGRLTEGAVADVVVVDPERVGDRATYDHPRRLADGVHDVLVAGELVLTGGELTGATPGRALRRGEAGR</sequence>
<reference evidence="3 6" key="2">
    <citation type="submission" date="2020-07" db="EMBL/GenBank/DDBJ databases">
        <title>Sequencing the genomes of 1000 actinobacteria strains.</title>
        <authorList>
            <person name="Klenk H.-P."/>
        </authorList>
    </citation>
    <scope>NUCLEOTIDE SEQUENCE [LARGE SCALE GENOMIC DNA]</scope>
    <source>
        <strain evidence="3 6">DSM 45117</strain>
    </source>
</reference>
<dbReference type="InterPro" id="IPR050378">
    <property type="entry name" value="Metallo-dep_Hydrolases_sf"/>
</dbReference>
<dbReference type="Proteomes" id="UP000533017">
    <property type="component" value="Unassembled WGS sequence"/>
</dbReference>
<name>A0A1I2PQE7_9ACTN</name>
<dbReference type="SUPFAM" id="SSF51556">
    <property type="entry name" value="Metallo-dependent hydrolases"/>
    <property type="match status" value="1"/>
</dbReference>
<dbReference type="AlphaFoldDB" id="A0A1I2PQE7"/>
<feature type="compositionally biased region" description="Gly residues" evidence="1">
    <location>
        <begin position="18"/>
        <end position="30"/>
    </location>
</feature>
<dbReference type="Gene3D" id="3.20.20.140">
    <property type="entry name" value="Metal-dependent hydrolases"/>
    <property type="match status" value="2"/>
</dbReference>
<dbReference type="EMBL" id="JACBZA010000001">
    <property type="protein sequence ID" value="NYH83602.1"/>
    <property type="molecule type" value="Genomic_DNA"/>
</dbReference>
<dbReference type="STRING" id="504797.SAMN05421678_104146"/>